<accession>A0AAJ0MBN9</accession>
<evidence type="ECO:0000256" key="1">
    <source>
        <dbReference type="SAM" id="MobiDB-lite"/>
    </source>
</evidence>
<feature type="region of interest" description="Disordered" evidence="1">
    <location>
        <begin position="34"/>
        <end position="107"/>
    </location>
</feature>
<proteinExistence type="predicted"/>
<dbReference type="EMBL" id="JAUIQD010000005">
    <property type="protein sequence ID" value="KAK3348653.1"/>
    <property type="molecule type" value="Genomic_DNA"/>
</dbReference>
<feature type="compositionally biased region" description="Low complexity" evidence="1">
    <location>
        <begin position="75"/>
        <end position="95"/>
    </location>
</feature>
<dbReference type="Proteomes" id="UP001275084">
    <property type="component" value="Unassembled WGS sequence"/>
</dbReference>
<evidence type="ECO:0000313" key="3">
    <source>
        <dbReference type="Proteomes" id="UP001275084"/>
    </source>
</evidence>
<reference evidence="2" key="2">
    <citation type="submission" date="2023-06" db="EMBL/GenBank/DDBJ databases">
        <authorList>
            <consortium name="Lawrence Berkeley National Laboratory"/>
            <person name="Haridas S."/>
            <person name="Hensen N."/>
            <person name="Bonometti L."/>
            <person name="Westerberg I."/>
            <person name="Brannstrom I.O."/>
            <person name="Guillou S."/>
            <person name="Cros-Aarteil S."/>
            <person name="Calhoun S."/>
            <person name="Kuo A."/>
            <person name="Mondo S."/>
            <person name="Pangilinan J."/>
            <person name="Riley R."/>
            <person name="Labutti K."/>
            <person name="Andreopoulos B."/>
            <person name="Lipzen A."/>
            <person name="Chen C."/>
            <person name="Yanf M."/>
            <person name="Daum C."/>
            <person name="Ng V."/>
            <person name="Clum A."/>
            <person name="Steindorff A."/>
            <person name="Ohm R."/>
            <person name="Martin F."/>
            <person name="Silar P."/>
            <person name="Natvig D."/>
            <person name="Lalanne C."/>
            <person name="Gautier V."/>
            <person name="Ament-Velasquez S.L."/>
            <person name="Kruys A."/>
            <person name="Hutchinson M.I."/>
            <person name="Powell A.J."/>
            <person name="Barry K."/>
            <person name="Miller A.N."/>
            <person name="Grigoriev I.V."/>
            <person name="Debuchy R."/>
            <person name="Gladieux P."/>
            <person name="Thoren M.H."/>
            <person name="Johannesson H."/>
        </authorList>
    </citation>
    <scope>NUCLEOTIDE SEQUENCE</scope>
    <source>
        <strain evidence="2">CBS 955.72</strain>
    </source>
</reference>
<gene>
    <name evidence="2" type="ORF">B0T25DRAFT_569330</name>
</gene>
<keyword evidence="3" id="KW-1185">Reference proteome</keyword>
<evidence type="ECO:0000313" key="2">
    <source>
        <dbReference type="EMBL" id="KAK3348653.1"/>
    </source>
</evidence>
<sequence>MKLPRVAIVLGAITVSTYALNRGIYQKVITDRLNGSFVPPPPPPGPPPLGPQQTVHYSHEYYGANQNAARPPSAQQHQHPHQQQQQHQHQQQQAQGGDPWAGLNAWK</sequence>
<comment type="caution">
    <text evidence="2">The sequence shown here is derived from an EMBL/GenBank/DDBJ whole genome shotgun (WGS) entry which is preliminary data.</text>
</comment>
<protein>
    <submittedName>
        <fullName evidence="2">Uncharacterized protein</fullName>
    </submittedName>
</protein>
<dbReference type="AlphaFoldDB" id="A0AAJ0MBN9"/>
<feature type="compositionally biased region" description="Pro residues" evidence="1">
    <location>
        <begin position="38"/>
        <end position="50"/>
    </location>
</feature>
<organism evidence="2 3">
    <name type="scientific">Lasiosphaeria hispida</name>
    <dbReference type="NCBI Taxonomy" id="260671"/>
    <lineage>
        <taxon>Eukaryota</taxon>
        <taxon>Fungi</taxon>
        <taxon>Dikarya</taxon>
        <taxon>Ascomycota</taxon>
        <taxon>Pezizomycotina</taxon>
        <taxon>Sordariomycetes</taxon>
        <taxon>Sordariomycetidae</taxon>
        <taxon>Sordariales</taxon>
        <taxon>Lasiosphaeriaceae</taxon>
        <taxon>Lasiosphaeria</taxon>
    </lineage>
</organism>
<name>A0AAJ0MBN9_9PEZI</name>
<reference evidence="2" key="1">
    <citation type="journal article" date="2023" name="Mol. Phylogenet. Evol.">
        <title>Genome-scale phylogeny and comparative genomics of the fungal order Sordariales.</title>
        <authorList>
            <person name="Hensen N."/>
            <person name="Bonometti L."/>
            <person name="Westerberg I."/>
            <person name="Brannstrom I.O."/>
            <person name="Guillou S."/>
            <person name="Cros-Aarteil S."/>
            <person name="Calhoun S."/>
            <person name="Haridas S."/>
            <person name="Kuo A."/>
            <person name="Mondo S."/>
            <person name="Pangilinan J."/>
            <person name="Riley R."/>
            <person name="LaButti K."/>
            <person name="Andreopoulos B."/>
            <person name="Lipzen A."/>
            <person name="Chen C."/>
            <person name="Yan M."/>
            <person name="Daum C."/>
            <person name="Ng V."/>
            <person name="Clum A."/>
            <person name="Steindorff A."/>
            <person name="Ohm R.A."/>
            <person name="Martin F."/>
            <person name="Silar P."/>
            <person name="Natvig D.O."/>
            <person name="Lalanne C."/>
            <person name="Gautier V."/>
            <person name="Ament-Velasquez S.L."/>
            <person name="Kruys A."/>
            <person name="Hutchinson M.I."/>
            <person name="Powell A.J."/>
            <person name="Barry K."/>
            <person name="Miller A.N."/>
            <person name="Grigoriev I.V."/>
            <person name="Debuchy R."/>
            <person name="Gladieux P."/>
            <person name="Hiltunen Thoren M."/>
            <person name="Johannesson H."/>
        </authorList>
    </citation>
    <scope>NUCLEOTIDE SEQUENCE</scope>
    <source>
        <strain evidence="2">CBS 955.72</strain>
    </source>
</reference>